<feature type="compositionally biased region" description="Low complexity" evidence="1">
    <location>
        <begin position="145"/>
        <end position="161"/>
    </location>
</feature>
<dbReference type="OrthoDB" id="5370277at2759"/>
<proteinExistence type="predicted"/>
<reference evidence="2 3" key="1">
    <citation type="submission" date="2019-04" db="EMBL/GenBank/DDBJ databases">
        <title>Comparative genomics and transcriptomics to analyze fruiting body development in filamentous ascomycetes.</title>
        <authorList>
            <consortium name="DOE Joint Genome Institute"/>
            <person name="Lutkenhaus R."/>
            <person name="Traeger S."/>
            <person name="Breuer J."/>
            <person name="Kuo A."/>
            <person name="Lipzen A."/>
            <person name="Pangilinan J."/>
            <person name="Dilworth D."/>
            <person name="Sandor L."/>
            <person name="Poggeler S."/>
            <person name="Barry K."/>
            <person name="Grigoriev I.V."/>
            <person name="Nowrousian M."/>
        </authorList>
    </citation>
    <scope>NUCLEOTIDE SEQUENCE [LARGE SCALE GENOMIC DNA]</scope>
    <source>
        <strain evidence="2 3">CBS 389.68</strain>
    </source>
</reference>
<organism evidence="2 3">
    <name type="scientific">Ascodesmis nigricans</name>
    <dbReference type="NCBI Taxonomy" id="341454"/>
    <lineage>
        <taxon>Eukaryota</taxon>
        <taxon>Fungi</taxon>
        <taxon>Dikarya</taxon>
        <taxon>Ascomycota</taxon>
        <taxon>Pezizomycotina</taxon>
        <taxon>Pezizomycetes</taxon>
        <taxon>Pezizales</taxon>
        <taxon>Ascodesmidaceae</taxon>
        <taxon>Ascodesmis</taxon>
    </lineage>
</organism>
<gene>
    <name evidence="2" type="ORF">EX30DRAFT_348813</name>
</gene>
<name>A0A4S2MX57_9PEZI</name>
<sequence length="586" mass="65351">MAGHPENSPYFKKFYPSWDIMDFLDYTHATADNFQEDLFHWTRSLEAIANCENNQSASSDVFPESASSDVFPESASSDVFPESASSDVSPESASSGFCSLQALFAFRVSELCPTADQKQQDKNAVRRRFGLRERIPRGSKRPARDNSSASTDDTNTSATATKKIRLDHNGSVNNGTMNNTVNIYCQSRAAKDGVAPERATHTNPTDEDHPDGYCSSSTDPDSNSIPWSVEYAEFMNLYASISDKSMWLLSTNRRVETIIRDVVAKMAKDDFKGSPLRFFILDPCDQAMNKFFAEAELDEIRNVFPSLPAPNTELHEAIKPFFAAKTTSDLLVLLDNGHPVWPQPHDENHVAFWVDIVLRVIRRLFSSPNHVLTMPNLEGWYTVRIWSHVIDEAFTSVPSVILARSESVCRASSFLLNQGRTNTGGAANRQKLGPKVDGIIRTTTPDYLELGAIEVAKSYDGPGGTKLIDDGKKLRGVLRDMLLRLHAKVDDEDLVEKLQTVGIINAGLKFQLVRCWGKRKNGVVVCMSETMREFPACMGDLASLWFLLRAVDQAKRIVEEVSRIVLNTNSSRTEEDMSKAFMNGSM</sequence>
<feature type="compositionally biased region" description="Basic and acidic residues" evidence="1">
    <location>
        <begin position="192"/>
        <end position="211"/>
    </location>
</feature>
<feature type="compositionally biased region" description="Basic and acidic residues" evidence="1">
    <location>
        <begin position="118"/>
        <end position="136"/>
    </location>
</feature>
<accession>A0A4S2MX57</accession>
<dbReference type="AlphaFoldDB" id="A0A4S2MX57"/>
<feature type="region of interest" description="Disordered" evidence="1">
    <location>
        <begin position="115"/>
        <end position="173"/>
    </location>
</feature>
<evidence type="ECO:0000313" key="3">
    <source>
        <dbReference type="Proteomes" id="UP000298138"/>
    </source>
</evidence>
<keyword evidence="3" id="KW-1185">Reference proteome</keyword>
<feature type="region of interest" description="Disordered" evidence="1">
    <location>
        <begin position="192"/>
        <end position="221"/>
    </location>
</feature>
<dbReference type="EMBL" id="ML220120">
    <property type="protein sequence ID" value="TGZ81269.1"/>
    <property type="molecule type" value="Genomic_DNA"/>
</dbReference>
<dbReference type="Proteomes" id="UP000298138">
    <property type="component" value="Unassembled WGS sequence"/>
</dbReference>
<feature type="region of interest" description="Disordered" evidence="1">
    <location>
        <begin position="56"/>
        <end position="87"/>
    </location>
</feature>
<dbReference type="InParanoid" id="A0A4S2MX57"/>
<evidence type="ECO:0000256" key="1">
    <source>
        <dbReference type="SAM" id="MobiDB-lite"/>
    </source>
</evidence>
<evidence type="ECO:0000313" key="2">
    <source>
        <dbReference type="EMBL" id="TGZ81269.1"/>
    </source>
</evidence>
<protein>
    <submittedName>
        <fullName evidence="2">Uncharacterized protein</fullName>
    </submittedName>
</protein>